<dbReference type="PANTHER" id="PTHR10098">
    <property type="entry name" value="RAPSYN-RELATED"/>
    <property type="match status" value="1"/>
</dbReference>
<reference evidence="3" key="2">
    <citation type="submission" date="2020-09" db="EMBL/GenBank/DDBJ databases">
        <authorList>
            <person name="Sun Q."/>
            <person name="Ohkuma M."/>
        </authorList>
    </citation>
    <scope>NUCLEOTIDE SEQUENCE</scope>
    <source>
        <strain evidence="3">JCM 31311</strain>
    </source>
</reference>
<keyword evidence="1" id="KW-0732">Signal</keyword>
<accession>A0A918CG62</accession>
<dbReference type="EMBL" id="BMQL01000031">
    <property type="protein sequence ID" value="GGR23492.1"/>
    <property type="molecule type" value="Genomic_DNA"/>
</dbReference>
<dbReference type="Gene3D" id="1.25.40.10">
    <property type="entry name" value="Tetratricopeptide repeat domain"/>
    <property type="match status" value="2"/>
</dbReference>
<evidence type="ECO:0000313" key="3">
    <source>
        <dbReference type="EMBL" id="GGR23492.1"/>
    </source>
</evidence>
<reference evidence="3" key="1">
    <citation type="journal article" date="2014" name="Int. J. Syst. Evol. Microbiol.">
        <title>Complete genome sequence of Corynebacterium casei LMG S-19264T (=DSM 44701T), isolated from a smear-ripened cheese.</title>
        <authorList>
            <consortium name="US DOE Joint Genome Institute (JGI-PGF)"/>
            <person name="Walter F."/>
            <person name="Albersmeier A."/>
            <person name="Kalinowski J."/>
            <person name="Ruckert C."/>
        </authorList>
    </citation>
    <scope>NUCLEOTIDE SEQUENCE</scope>
    <source>
        <strain evidence="3">JCM 31311</strain>
    </source>
</reference>
<organism evidence="3 4">
    <name type="scientific">Deinococcus ruber</name>
    <dbReference type="NCBI Taxonomy" id="1848197"/>
    <lineage>
        <taxon>Bacteria</taxon>
        <taxon>Thermotogati</taxon>
        <taxon>Deinococcota</taxon>
        <taxon>Deinococci</taxon>
        <taxon>Deinococcales</taxon>
        <taxon>Deinococcaceae</taxon>
        <taxon>Deinococcus</taxon>
    </lineage>
</organism>
<dbReference type="Pfam" id="PF12770">
    <property type="entry name" value="CHAT"/>
    <property type="match status" value="1"/>
</dbReference>
<feature type="chain" id="PRO_5037985126" description="CHAT domain-containing protein" evidence="1">
    <location>
        <begin position="19"/>
        <end position="798"/>
    </location>
</feature>
<dbReference type="SUPFAM" id="SSF48452">
    <property type="entry name" value="TPR-like"/>
    <property type="match status" value="2"/>
</dbReference>
<evidence type="ECO:0000259" key="2">
    <source>
        <dbReference type="Pfam" id="PF12770"/>
    </source>
</evidence>
<name>A0A918CG62_9DEIO</name>
<comment type="caution">
    <text evidence="3">The sequence shown here is derived from an EMBL/GenBank/DDBJ whole genome shotgun (WGS) entry which is preliminary data.</text>
</comment>
<dbReference type="InterPro" id="IPR011990">
    <property type="entry name" value="TPR-like_helical_dom_sf"/>
</dbReference>
<proteinExistence type="predicted"/>
<dbReference type="InterPro" id="IPR024983">
    <property type="entry name" value="CHAT_dom"/>
</dbReference>
<dbReference type="Proteomes" id="UP000603865">
    <property type="component" value="Unassembled WGS sequence"/>
</dbReference>
<dbReference type="AlphaFoldDB" id="A0A918CG62"/>
<protein>
    <recommendedName>
        <fullName evidence="2">CHAT domain-containing protein</fullName>
    </recommendedName>
</protein>
<dbReference type="PANTHER" id="PTHR10098:SF108">
    <property type="entry name" value="TETRATRICOPEPTIDE REPEAT PROTEIN 28"/>
    <property type="match status" value="1"/>
</dbReference>
<sequence>MAVALALVWAGSSVPAAAQTPQDVQLQEQGVAAYEKGEYQAALDAFDLAYVRRADRLGVHAVDTLQLWNWIGWSEEQLGEYGLAQLAFQTEQAAVEQIAGPQSLDAALLLAYRGVALRGLGHPAQAGAAFQQAVERLDRLVPQGTVDTAWVLQQQGQLAAASGDDARAQPLLQRSLSVYRNTLGRDAAELAPLEEALGDLYDRHWPTYQAVPLYQAALAGYTRSYGPTSPASVRLFGDLARAHRESHNFKTALAYDRRYAQGFLANQQTAFQTLDTEGKVRYNMQARTGLQHYFESVFISREVDEVGSRPQVEEALGTWLTYKGSAFALENGLSALLTRADPPLRAQIGSYLTLRRELAALSTVQPRNAPAMSAGFARVAALQVQLSALEAQLSSQLGRFQDLLLPGVIQPSQLKAVLQPGEVYLDYVWSNNNLFVFAYRWDGRLDVQLLPVIGRFTAGFERLRSGAEGGASLAALQPQTTFLYDQLVGPLESSLAGARSLVISPDGPLNFLPFELLSDGHRALLERFVIRYVPSGRDLLRLRHASATEPLSPPAVFGNPAFAAQPAPSGAVTRGVEPPPATGVPGLQTALPTLARLLRGTTFPALPGTEAEARTAARLLGPDTRTYLGAQASSAQLFQLRSPSVLHLGTHGFFLGSEQQRSQLPNPLLRVGLALEGAQQVVNGHAGDGLLSGLQLAGLSLDGTNLVVLSACETALGDAVAGEGVAGLNQAFLTAGAQRVILSQWRVPDAATGQLMADFYTRYATGTEPAEALQQAKLNLMRQGLPPRDWAAFLLSGR</sequence>
<evidence type="ECO:0000256" key="1">
    <source>
        <dbReference type="SAM" id="SignalP"/>
    </source>
</evidence>
<evidence type="ECO:0000313" key="4">
    <source>
        <dbReference type="Proteomes" id="UP000603865"/>
    </source>
</evidence>
<gene>
    <name evidence="3" type="ORF">GCM10008957_39210</name>
</gene>
<feature type="domain" description="CHAT" evidence="2">
    <location>
        <begin position="482"/>
        <end position="798"/>
    </location>
</feature>
<feature type="signal peptide" evidence="1">
    <location>
        <begin position="1"/>
        <end position="18"/>
    </location>
</feature>
<keyword evidence="4" id="KW-1185">Reference proteome</keyword>